<gene>
    <name evidence="1" type="ORF">QFC20_001031</name>
</gene>
<dbReference type="Proteomes" id="UP001230649">
    <property type="component" value="Unassembled WGS sequence"/>
</dbReference>
<accession>A0ACC2WV96</accession>
<dbReference type="EMBL" id="JASBWS010000005">
    <property type="protein sequence ID" value="KAJ9115704.1"/>
    <property type="molecule type" value="Genomic_DNA"/>
</dbReference>
<comment type="caution">
    <text evidence="1">The sequence shown here is derived from an EMBL/GenBank/DDBJ whole genome shotgun (WGS) entry which is preliminary data.</text>
</comment>
<protein>
    <submittedName>
        <fullName evidence="1">Uncharacterized protein</fullName>
    </submittedName>
</protein>
<proteinExistence type="predicted"/>
<keyword evidence="2" id="KW-1185">Reference proteome</keyword>
<organism evidence="1 2">
    <name type="scientific">Naganishia adeliensis</name>
    <dbReference type="NCBI Taxonomy" id="92952"/>
    <lineage>
        <taxon>Eukaryota</taxon>
        <taxon>Fungi</taxon>
        <taxon>Dikarya</taxon>
        <taxon>Basidiomycota</taxon>
        <taxon>Agaricomycotina</taxon>
        <taxon>Tremellomycetes</taxon>
        <taxon>Filobasidiales</taxon>
        <taxon>Filobasidiaceae</taxon>
        <taxon>Naganishia</taxon>
    </lineage>
</organism>
<evidence type="ECO:0000313" key="2">
    <source>
        <dbReference type="Proteomes" id="UP001230649"/>
    </source>
</evidence>
<name>A0ACC2WV96_9TREE</name>
<reference evidence="1" key="1">
    <citation type="submission" date="2023-04" db="EMBL/GenBank/DDBJ databases">
        <title>Draft Genome sequencing of Naganishia species isolated from polar environments using Oxford Nanopore Technology.</title>
        <authorList>
            <person name="Leo P."/>
            <person name="Venkateswaran K."/>
        </authorList>
    </citation>
    <scope>NUCLEOTIDE SEQUENCE</scope>
    <source>
        <strain evidence="1">MNA-CCFEE 5262</strain>
    </source>
</reference>
<sequence>MSRKPDYSKKLVVVGDGGCGKTCLLTVYAQGRFPEEYVPTVFENMCKVVPSPLDPGKYVDFSLWDTAGQEDFDRIRPLSYGEADVVVVVFAVNYRPSLGNVQDKWSPEISHFIPSVPVLLVGTKIDLRTSIAEIGLMRAQGTTPITKEEGEAVAREIGARAYLECSSRTGQGVAEVFEEALRLCLKGRRSSSRAADRRKKKCVVL</sequence>
<evidence type="ECO:0000313" key="1">
    <source>
        <dbReference type="EMBL" id="KAJ9115704.1"/>
    </source>
</evidence>